<dbReference type="InterPro" id="IPR021078">
    <property type="entry name" value="Membrane-integrating_Mistic"/>
</dbReference>
<dbReference type="Gene3D" id="1.10.220.90">
    <property type="entry name" value="Mistic"/>
    <property type="match status" value="1"/>
</dbReference>
<name>A0A498D6L7_9BACI</name>
<dbReference type="AlphaFoldDB" id="A0A498D6L7"/>
<protein>
    <recommendedName>
        <fullName evidence="3">Atypical membrane-integrating protein (Mistic protein)</fullName>
    </recommendedName>
</protein>
<reference evidence="1 2" key="1">
    <citation type="submission" date="2018-10" db="EMBL/GenBank/DDBJ databases">
        <title>Oceanobacillus sp. YLB-02 draft genome.</title>
        <authorList>
            <person name="Yu L."/>
        </authorList>
    </citation>
    <scope>NUCLEOTIDE SEQUENCE [LARGE SCALE GENOMIC DNA]</scope>
    <source>
        <strain evidence="1 2">YLB-02</strain>
    </source>
</reference>
<proteinExistence type="predicted"/>
<dbReference type="EMBL" id="RCHR01000004">
    <property type="protein sequence ID" value="RLL43654.1"/>
    <property type="molecule type" value="Genomic_DNA"/>
</dbReference>
<comment type="caution">
    <text evidence="1">The sequence shown here is derived from an EMBL/GenBank/DDBJ whole genome shotgun (WGS) entry which is preliminary data.</text>
</comment>
<evidence type="ECO:0008006" key="3">
    <source>
        <dbReference type="Google" id="ProtNLM"/>
    </source>
</evidence>
<gene>
    <name evidence="1" type="ORF">D8M04_12075</name>
</gene>
<sequence length="78" mass="9284">MMKMKASEEESKRFDKALDEFIDLFNNLESDVPVVQFTEEVLEKIEKAMEQYGVEVIEERINKVVEELLSWLELNEEK</sequence>
<dbReference type="Pfam" id="PF11458">
    <property type="entry name" value="Mistic"/>
    <property type="match status" value="1"/>
</dbReference>
<keyword evidence="2" id="KW-1185">Reference proteome</keyword>
<evidence type="ECO:0000313" key="2">
    <source>
        <dbReference type="Proteomes" id="UP000270219"/>
    </source>
</evidence>
<accession>A0A498D6L7</accession>
<evidence type="ECO:0000313" key="1">
    <source>
        <dbReference type="EMBL" id="RLL43654.1"/>
    </source>
</evidence>
<organism evidence="1 2">
    <name type="scientific">Oceanobacillus piezotolerans</name>
    <dbReference type="NCBI Taxonomy" id="2448030"/>
    <lineage>
        <taxon>Bacteria</taxon>
        <taxon>Bacillati</taxon>
        <taxon>Bacillota</taxon>
        <taxon>Bacilli</taxon>
        <taxon>Bacillales</taxon>
        <taxon>Bacillaceae</taxon>
        <taxon>Oceanobacillus</taxon>
    </lineage>
</organism>
<dbReference type="InterPro" id="IPR038193">
    <property type="entry name" value="Mistic_sf"/>
</dbReference>
<dbReference type="Proteomes" id="UP000270219">
    <property type="component" value="Unassembled WGS sequence"/>
</dbReference>